<protein>
    <submittedName>
        <fullName evidence="3">RcnB family protein</fullName>
    </submittedName>
</protein>
<dbReference type="Gene3D" id="3.10.450.160">
    <property type="entry name" value="inner membrane protein cigr"/>
    <property type="match status" value="1"/>
</dbReference>
<organism evidence="3 4">
    <name type="scientific">Acinetobacter terrae</name>
    <dbReference type="NCBI Taxonomy" id="2731247"/>
    <lineage>
        <taxon>Bacteria</taxon>
        <taxon>Pseudomonadati</taxon>
        <taxon>Pseudomonadota</taxon>
        <taxon>Gammaproteobacteria</taxon>
        <taxon>Moraxellales</taxon>
        <taxon>Moraxellaceae</taxon>
        <taxon>Acinetobacter</taxon>
        <taxon>Acinetobacter Taxon 24</taxon>
    </lineage>
</organism>
<feature type="signal peptide" evidence="2">
    <location>
        <begin position="1"/>
        <end position="23"/>
    </location>
</feature>
<dbReference type="Proteomes" id="UP000569202">
    <property type="component" value="Unassembled WGS sequence"/>
</dbReference>
<evidence type="ECO:0000256" key="1">
    <source>
        <dbReference type="SAM" id="MobiDB-lite"/>
    </source>
</evidence>
<dbReference type="AlphaFoldDB" id="A0A7Y2WB99"/>
<gene>
    <name evidence="3" type="ORF">HLH17_10545</name>
</gene>
<sequence length="129" mass="14611">MNTLVKAIVLSLSTALVAAPAMAAPQDHHPQQHNQQHNQKYNQQHTQSHHKAPVQQHHNAAHKKAVNPSHDWRVGQKVPGQYYAQSYKVDHKKFKKLSKPGRNQQWIKVNGDYVLINVMSHSIIKIIGG</sequence>
<reference evidence="3 4" key="1">
    <citation type="submission" date="2020-04" db="EMBL/GenBank/DDBJ databases">
        <title>Acinetobacter Taxon 24.</title>
        <authorList>
            <person name="Nemec A."/>
            <person name="Radolfova-Krizova L."/>
            <person name="Higgins P.G."/>
            <person name="Spanelova P."/>
        </authorList>
    </citation>
    <scope>NUCLEOTIDE SEQUENCE [LARGE SCALE GENOMIC DNA]</scope>
    <source>
        <strain evidence="3 4">ANC 5380</strain>
    </source>
</reference>
<dbReference type="RefSeq" id="WP_171540580.1">
    <property type="nucleotide sequence ID" value="NZ_JABERL010000025.1"/>
</dbReference>
<dbReference type="Pfam" id="PF11776">
    <property type="entry name" value="RcnB"/>
    <property type="match status" value="1"/>
</dbReference>
<feature type="compositionally biased region" description="Low complexity" evidence="1">
    <location>
        <begin position="32"/>
        <end position="46"/>
    </location>
</feature>
<comment type="caution">
    <text evidence="3">The sequence shown here is derived from an EMBL/GenBank/DDBJ whole genome shotgun (WGS) entry which is preliminary data.</text>
</comment>
<evidence type="ECO:0000313" key="4">
    <source>
        <dbReference type="Proteomes" id="UP000569202"/>
    </source>
</evidence>
<proteinExistence type="predicted"/>
<evidence type="ECO:0000313" key="3">
    <source>
        <dbReference type="EMBL" id="NNH78095.1"/>
    </source>
</evidence>
<feature type="chain" id="PRO_5031400165" evidence="2">
    <location>
        <begin position="24"/>
        <end position="129"/>
    </location>
</feature>
<keyword evidence="2" id="KW-0732">Signal</keyword>
<feature type="region of interest" description="Disordered" evidence="1">
    <location>
        <begin position="22"/>
        <end position="62"/>
    </location>
</feature>
<dbReference type="InterPro" id="IPR024572">
    <property type="entry name" value="RcnB"/>
</dbReference>
<dbReference type="EMBL" id="JABERL010000025">
    <property type="protein sequence ID" value="NNH78095.1"/>
    <property type="molecule type" value="Genomic_DNA"/>
</dbReference>
<evidence type="ECO:0000256" key="2">
    <source>
        <dbReference type="SAM" id="SignalP"/>
    </source>
</evidence>
<name>A0A7Y2WB99_9GAMM</name>
<accession>A0A7Y2WB99</accession>